<feature type="binding site" evidence="10">
    <location>
        <position position="205"/>
    </location>
    <ligand>
        <name>UDP-N-acetyl-alpha-D-glucosamine</name>
        <dbReference type="ChEBI" id="CHEBI:57705"/>
    </ligand>
</feature>
<dbReference type="PANTHER" id="PTHR21015:SF22">
    <property type="entry name" value="GLYCOSYLTRANSFERASE"/>
    <property type="match status" value="1"/>
</dbReference>
<comment type="caution">
    <text evidence="10">Lacks conserved residue(s) required for the propagation of feature annotation.</text>
</comment>
<feature type="binding site" evidence="10">
    <location>
        <begin position="12"/>
        <end position="14"/>
    </location>
    <ligand>
        <name>UDP-N-acetyl-alpha-D-glucosamine</name>
        <dbReference type="ChEBI" id="CHEBI:57705"/>
    </ligand>
</feature>
<keyword evidence="6 10" id="KW-0573">Peptidoglycan synthesis</keyword>
<dbReference type="UniPathway" id="UPA00219"/>
<evidence type="ECO:0000256" key="4">
    <source>
        <dbReference type="ARBA" id="ARBA00022679"/>
    </source>
</evidence>
<keyword evidence="9 10" id="KW-0961">Cell wall biogenesis/degradation</keyword>
<dbReference type="InterPro" id="IPR007235">
    <property type="entry name" value="Glyco_trans_28_C"/>
</dbReference>
<organism evidence="13">
    <name type="scientific">Schaalia odontolytica</name>
    <dbReference type="NCBI Taxonomy" id="1660"/>
    <lineage>
        <taxon>Bacteria</taxon>
        <taxon>Bacillati</taxon>
        <taxon>Actinomycetota</taxon>
        <taxon>Actinomycetes</taxon>
        <taxon>Actinomycetales</taxon>
        <taxon>Actinomycetaceae</taxon>
        <taxon>Schaalia</taxon>
    </lineage>
</organism>
<proteinExistence type="inferred from homology"/>
<keyword evidence="1 10" id="KW-1003">Cell membrane</keyword>
<feature type="binding site" evidence="10">
    <location>
        <position position="303"/>
    </location>
    <ligand>
        <name>UDP-N-acetyl-alpha-D-glucosamine</name>
        <dbReference type="ChEBI" id="CHEBI:57705"/>
    </ligand>
</feature>
<feature type="domain" description="Glycosyl transferase family 28 C-terminal" evidence="12">
    <location>
        <begin position="198"/>
        <end position="361"/>
    </location>
</feature>
<evidence type="ECO:0000259" key="11">
    <source>
        <dbReference type="Pfam" id="PF03033"/>
    </source>
</evidence>
<reference evidence="13" key="1">
    <citation type="submission" date="2019-11" db="EMBL/GenBank/DDBJ databases">
        <authorList>
            <person name="Feng L."/>
        </authorList>
    </citation>
    <scope>NUCLEOTIDE SEQUENCE</scope>
    <source>
        <strain evidence="13">AodontolyticusLFYP35</strain>
    </source>
</reference>
<dbReference type="NCBIfam" id="TIGR01133">
    <property type="entry name" value="murG"/>
    <property type="match status" value="1"/>
</dbReference>
<dbReference type="EC" id="2.4.1.227" evidence="10"/>
<evidence type="ECO:0000256" key="10">
    <source>
        <dbReference type="HAMAP-Rule" id="MF_00033"/>
    </source>
</evidence>
<comment type="subcellular location">
    <subcellularLocation>
        <location evidence="10">Cell membrane</location>
        <topology evidence="10">Peripheral membrane protein</topology>
        <orientation evidence="10">Cytoplasmic side</orientation>
    </subcellularLocation>
</comment>
<dbReference type="AlphaFoldDB" id="A0A6N2U4D8"/>
<dbReference type="HAMAP" id="MF_00033">
    <property type="entry name" value="MurG"/>
    <property type="match status" value="1"/>
</dbReference>
<dbReference type="PANTHER" id="PTHR21015">
    <property type="entry name" value="UDP-N-ACETYLGLUCOSAMINE--N-ACETYLMURAMYL-(PENTAPEPTIDE) PYROPHOSPHORYL-UNDECAPRENOL N-ACETYLGLUCOSAMINE TRANSFERASE 1"/>
    <property type="match status" value="1"/>
</dbReference>
<comment type="catalytic activity">
    <reaction evidence="10">
        <text>di-trans,octa-cis-undecaprenyl diphospho-N-acetyl-alpha-D-muramoyl-L-alanyl-D-glutamyl-meso-2,6-diaminopimeloyl-D-alanyl-D-alanine + UDP-N-acetyl-alpha-D-glucosamine = di-trans,octa-cis-undecaprenyl diphospho-[N-acetyl-alpha-D-glucosaminyl-(1-&gt;4)]-N-acetyl-alpha-D-muramoyl-L-alanyl-D-glutamyl-meso-2,6-diaminopimeloyl-D-alanyl-D-alanine + UDP + H(+)</text>
        <dbReference type="Rhea" id="RHEA:31227"/>
        <dbReference type="ChEBI" id="CHEBI:15378"/>
        <dbReference type="ChEBI" id="CHEBI:57705"/>
        <dbReference type="ChEBI" id="CHEBI:58223"/>
        <dbReference type="ChEBI" id="CHEBI:61387"/>
        <dbReference type="ChEBI" id="CHEBI:61388"/>
        <dbReference type="EC" id="2.4.1.227"/>
    </reaction>
</comment>
<comment type="function">
    <text evidence="10">Cell wall formation. Catalyzes the transfer of a GlcNAc subunit on undecaprenyl-pyrophosphoryl-MurNAc-pentapeptide (lipid intermediate I) to form undecaprenyl-pyrophosphoryl-MurNAc-(pentapeptide)GlcNAc (lipid intermediate II).</text>
</comment>
<keyword evidence="2 10" id="KW-0132">Cell division</keyword>
<name>A0A6N2U4D8_9ACTO</name>
<dbReference type="Gene3D" id="3.40.50.2000">
    <property type="entry name" value="Glycogen Phosphorylase B"/>
    <property type="match status" value="2"/>
</dbReference>
<comment type="similarity">
    <text evidence="10">Belongs to the glycosyltransferase 28 family. MurG subfamily.</text>
</comment>
<dbReference type="GO" id="GO:0051301">
    <property type="term" value="P:cell division"/>
    <property type="evidence" value="ECO:0007669"/>
    <property type="project" value="UniProtKB-KW"/>
</dbReference>
<evidence type="ECO:0000259" key="12">
    <source>
        <dbReference type="Pfam" id="PF04101"/>
    </source>
</evidence>
<dbReference type="GO" id="GO:0008360">
    <property type="term" value="P:regulation of cell shape"/>
    <property type="evidence" value="ECO:0007669"/>
    <property type="project" value="UniProtKB-KW"/>
</dbReference>
<evidence type="ECO:0000256" key="6">
    <source>
        <dbReference type="ARBA" id="ARBA00022984"/>
    </source>
</evidence>
<feature type="binding site" evidence="10">
    <location>
        <position position="122"/>
    </location>
    <ligand>
        <name>UDP-N-acetyl-alpha-D-glucosamine</name>
        <dbReference type="ChEBI" id="CHEBI:57705"/>
    </ligand>
</feature>
<dbReference type="CDD" id="cd03785">
    <property type="entry name" value="GT28_MurG"/>
    <property type="match status" value="1"/>
</dbReference>
<dbReference type="GO" id="GO:0050511">
    <property type="term" value="F:undecaprenyldiphospho-muramoylpentapeptide beta-N-acetylglucosaminyltransferase activity"/>
    <property type="evidence" value="ECO:0007669"/>
    <property type="project" value="UniProtKB-UniRule"/>
</dbReference>
<dbReference type="SUPFAM" id="SSF53756">
    <property type="entry name" value="UDP-Glycosyltransferase/glycogen phosphorylase"/>
    <property type="match status" value="1"/>
</dbReference>
<dbReference type="GO" id="GO:0009252">
    <property type="term" value="P:peptidoglycan biosynthetic process"/>
    <property type="evidence" value="ECO:0007669"/>
    <property type="project" value="UniProtKB-UniRule"/>
</dbReference>
<dbReference type="GO" id="GO:0005975">
    <property type="term" value="P:carbohydrate metabolic process"/>
    <property type="evidence" value="ECO:0007669"/>
    <property type="project" value="InterPro"/>
</dbReference>
<keyword evidence="8 10" id="KW-0131">Cell cycle</keyword>
<dbReference type="Pfam" id="PF03033">
    <property type="entry name" value="Glyco_transf_28"/>
    <property type="match status" value="1"/>
</dbReference>
<comment type="pathway">
    <text evidence="10">Cell wall biogenesis; peptidoglycan biosynthesis.</text>
</comment>
<evidence type="ECO:0000256" key="1">
    <source>
        <dbReference type="ARBA" id="ARBA00022475"/>
    </source>
</evidence>
<dbReference type="GO" id="GO:0005886">
    <property type="term" value="C:plasma membrane"/>
    <property type="evidence" value="ECO:0007669"/>
    <property type="project" value="UniProtKB-SubCell"/>
</dbReference>
<dbReference type="InterPro" id="IPR004276">
    <property type="entry name" value="GlycoTrans_28_N"/>
</dbReference>
<sequence length="375" mass="39176">MTKRIILAGGGTAGHVNPLLSTALELRSRGYDVVALGTSQGLETTLVPAAGVELVTIERVPLPRKPSLQFVSLPGRMKRAIAQCRSALSGADALVGFGGYVSTPAYLAARKMNLPIIIHEQNARPGLANRVGARWASALGLTFPSTPLKAKHGVTVVTGLPLRPAIQALAAARTTEEGRESARRTAASKLGVDPNMQTLLITGGSLGALNVNRAMVKVAAELPEGVQVVHLTGKGKDQEVRDAVKAAGVADRWHVIDYLSTMEDALAVADLVVCRSGAGTVAEMTALGLPCVYVPLPIGNGEQKLNAADHVAQGGALLVADHDLTSDYVRGTIFPLLGSEKLSEMAIASRALAHPDGAQQLADLIESTLQKKDQK</sequence>
<feature type="binding site" evidence="10">
    <location>
        <position position="163"/>
    </location>
    <ligand>
        <name>UDP-N-acetyl-alpha-D-glucosamine</name>
        <dbReference type="ChEBI" id="CHEBI:57705"/>
    </ligand>
</feature>
<accession>A0A6N2U4D8</accession>
<evidence type="ECO:0000256" key="5">
    <source>
        <dbReference type="ARBA" id="ARBA00022960"/>
    </source>
</evidence>
<evidence type="ECO:0000256" key="7">
    <source>
        <dbReference type="ARBA" id="ARBA00023136"/>
    </source>
</evidence>
<dbReference type="Pfam" id="PF04101">
    <property type="entry name" value="Glyco_tran_28_C"/>
    <property type="match status" value="1"/>
</dbReference>
<dbReference type="GO" id="GO:0071555">
    <property type="term" value="P:cell wall organization"/>
    <property type="evidence" value="ECO:0007669"/>
    <property type="project" value="UniProtKB-KW"/>
</dbReference>
<feature type="domain" description="Glycosyltransferase family 28 N-terminal" evidence="11">
    <location>
        <begin position="5"/>
        <end position="138"/>
    </location>
</feature>
<keyword evidence="4 10" id="KW-0808">Transferase</keyword>
<dbReference type="EMBL" id="CACRSM010000003">
    <property type="protein sequence ID" value="VYT12437.1"/>
    <property type="molecule type" value="Genomic_DNA"/>
</dbReference>
<evidence type="ECO:0000256" key="3">
    <source>
        <dbReference type="ARBA" id="ARBA00022676"/>
    </source>
</evidence>
<gene>
    <name evidence="10 13" type="primary">murG</name>
    <name evidence="13" type="ORF">AOLFYP35_01631</name>
</gene>
<evidence type="ECO:0000256" key="8">
    <source>
        <dbReference type="ARBA" id="ARBA00023306"/>
    </source>
</evidence>
<keyword evidence="3 10" id="KW-0328">Glycosyltransferase</keyword>
<keyword evidence="5 10" id="KW-0133">Cell shape</keyword>
<evidence type="ECO:0000256" key="9">
    <source>
        <dbReference type="ARBA" id="ARBA00023316"/>
    </source>
</evidence>
<evidence type="ECO:0000313" key="13">
    <source>
        <dbReference type="EMBL" id="VYT12437.1"/>
    </source>
</evidence>
<dbReference type="InterPro" id="IPR006009">
    <property type="entry name" value="GlcNAc_MurG"/>
</dbReference>
<evidence type="ECO:0000256" key="2">
    <source>
        <dbReference type="ARBA" id="ARBA00022618"/>
    </source>
</evidence>
<protein>
    <recommendedName>
        <fullName evidence="10">UDP-N-acetylglucosamine--N-acetylmuramyl-(pentapeptide) pyrophosphoryl-undecaprenol N-acetylglucosamine transferase</fullName>
        <ecNumber evidence="10">2.4.1.227</ecNumber>
    </recommendedName>
    <alternativeName>
        <fullName evidence="10">Undecaprenyl-PP-MurNAc-pentapeptide-UDPGlcNAc GlcNAc transferase</fullName>
    </alternativeName>
</protein>
<keyword evidence="7 10" id="KW-0472">Membrane</keyword>